<accession>A0A2A7UR44</accession>
<dbReference type="EMBL" id="PDEA01000001">
    <property type="protein sequence ID" value="PEH87686.1"/>
    <property type="molecule type" value="Genomic_DNA"/>
</dbReference>
<keyword evidence="5 7" id="KW-0129">CBS domain</keyword>
<dbReference type="InterPro" id="IPR044751">
    <property type="entry name" value="Ion_transp-like_CBS"/>
</dbReference>
<gene>
    <name evidence="12" type="ORF">CRM82_02880</name>
</gene>
<comment type="caution">
    <text evidence="12">The sequence shown here is derived from an EMBL/GenBank/DDBJ whole genome shotgun (WGS) entry which is preliminary data.</text>
</comment>
<dbReference type="InterPro" id="IPR002550">
    <property type="entry name" value="CNNM"/>
</dbReference>
<keyword evidence="13" id="KW-1185">Reference proteome</keyword>
<dbReference type="InterPro" id="IPR016169">
    <property type="entry name" value="FAD-bd_PCMH_sub2"/>
</dbReference>
<dbReference type="GO" id="GO:0050660">
    <property type="term" value="F:flavin adenine dinucleotide binding"/>
    <property type="evidence" value="ECO:0007669"/>
    <property type="project" value="InterPro"/>
</dbReference>
<dbReference type="PROSITE" id="PS51846">
    <property type="entry name" value="CNNM"/>
    <property type="match status" value="1"/>
</dbReference>
<protein>
    <submittedName>
        <fullName evidence="12">HlyC/CorC family transporter</fullName>
    </submittedName>
</protein>
<dbReference type="CDD" id="cd04590">
    <property type="entry name" value="CBS_pair_CorC_HlyC_assoc"/>
    <property type="match status" value="1"/>
</dbReference>
<evidence type="ECO:0000256" key="3">
    <source>
        <dbReference type="ARBA" id="ARBA00022737"/>
    </source>
</evidence>
<dbReference type="GeneID" id="80799525"/>
<dbReference type="SUPFAM" id="SSF54631">
    <property type="entry name" value="CBS-domain pair"/>
    <property type="match status" value="1"/>
</dbReference>
<keyword evidence="4 8" id="KW-1133">Transmembrane helix</keyword>
<dbReference type="Gene3D" id="3.30.465.10">
    <property type="match status" value="1"/>
</dbReference>
<feature type="domain" description="CBS" evidence="10">
    <location>
        <begin position="275"/>
        <end position="338"/>
    </location>
</feature>
<evidence type="ECO:0000256" key="6">
    <source>
        <dbReference type="ARBA" id="ARBA00023136"/>
    </source>
</evidence>
<sequence length="438" mass="48202">MEIPILIALILLNGVFAMSEIALVTARKARLQKLIDEGDSAAAAALKLGEDPTRFLSTIQIGITSIGVLNGIFGEAALAQPLSVWLEQWGMPVKYAGTVSTAVVVVLITYVSIVLGELVPKRLGQTNPESIARLVARPINLLAKLTKPFVWMLTSSTLGLLKLLGVRQSNESSVTEDEIHAMLAEGTSSGAIEQNEHAMVRNLFRLDDRQISSLMVPRSDVVCLDISASFEENLALIEEHDHARFPVTSGSFEDLLGVLNARQWMAHALKGDRELTPTSVFLEKPLYIPETITGMELLENFKNSGAPMAFVVDEYGVVQGIVTVHDLMEAITGEFVTEDPSDAWAVQRDDGSWLLDGHIPIMELKDRLNLKSVPEEEKGRYQTLSGMVMLLTGKLPTEADKVVWESWQFEVVDMDGKIIDKILATRLQDNVIETLQDE</sequence>
<keyword evidence="3" id="KW-0677">Repeat</keyword>
<evidence type="ECO:0000256" key="8">
    <source>
        <dbReference type="PROSITE-ProRule" id="PRU01193"/>
    </source>
</evidence>
<dbReference type="OrthoDB" id="9797674at2"/>
<dbReference type="InterPro" id="IPR046342">
    <property type="entry name" value="CBS_dom_sf"/>
</dbReference>
<proteinExistence type="predicted"/>
<evidence type="ECO:0000259" key="11">
    <source>
        <dbReference type="PROSITE" id="PS51846"/>
    </source>
</evidence>
<dbReference type="Pfam" id="PF01595">
    <property type="entry name" value="CNNM"/>
    <property type="match status" value="1"/>
</dbReference>
<evidence type="ECO:0000259" key="10">
    <source>
        <dbReference type="PROSITE" id="PS51371"/>
    </source>
</evidence>
<evidence type="ECO:0000313" key="13">
    <source>
        <dbReference type="Proteomes" id="UP000220246"/>
    </source>
</evidence>
<evidence type="ECO:0000256" key="2">
    <source>
        <dbReference type="ARBA" id="ARBA00022692"/>
    </source>
</evidence>
<dbReference type="STRING" id="1219032.GCA_001515545_02470"/>
<evidence type="ECO:0000256" key="4">
    <source>
        <dbReference type="ARBA" id="ARBA00022989"/>
    </source>
</evidence>
<evidence type="ECO:0000256" key="5">
    <source>
        <dbReference type="ARBA" id="ARBA00023122"/>
    </source>
</evidence>
<dbReference type="RefSeq" id="WP_066538457.1">
    <property type="nucleotide sequence ID" value="NZ_PDEA01000001.1"/>
</dbReference>
<dbReference type="GO" id="GO:0005886">
    <property type="term" value="C:plasma membrane"/>
    <property type="evidence" value="ECO:0007669"/>
    <property type="project" value="TreeGrafter"/>
</dbReference>
<feature type="transmembrane region" description="Helical" evidence="9">
    <location>
        <begin position="93"/>
        <end position="115"/>
    </location>
</feature>
<evidence type="ECO:0000256" key="1">
    <source>
        <dbReference type="ARBA" id="ARBA00004141"/>
    </source>
</evidence>
<dbReference type="Pfam" id="PF03471">
    <property type="entry name" value="CorC_HlyC"/>
    <property type="match status" value="1"/>
</dbReference>
<dbReference type="Proteomes" id="UP000220246">
    <property type="component" value="Unassembled WGS sequence"/>
</dbReference>
<dbReference type="PANTHER" id="PTHR22777">
    <property type="entry name" value="HEMOLYSIN-RELATED"/>
    <property type="match status" value="1"/>
</dbReference>
<dbReference type="SUPFAM" id="SSF56176">
    <property type="entry name" value="FAD-binding/transporter-associated domain-like"/>
    <property type="match status" value="1"/>
</dbReference>
<organism evidence="12 13">
    <name type="scientific">Comamonas terrigena</name>
    <dbReference type="NCBI Taxonomy" id="32013"/>
    <lineage>
        <taxon>Bacteria</taxon>
        <taxon>Pseudomonadati</taxon>
        <taxon>Pseudomonadota</taxon>
        <taxon>Betaproteobacteria</taxon>
        <taxon>Burkholderiales</taxon>
        <taxon>Comamonadaceae</taxon>
        <taxon>Comamonas</taxon>
    </lineage>
</organism>
<dbReference type="Gene3D" id="3.10.580.10">
    <property type="entry name" value="CBS-domain"/>
    <property type="match status" value="1"/>
</dbReference>
<name>A0A2A7UR44_COMTR</name>
<dbReference type="InterPro" id="IPR036318">
    <property type="entry name" value="FAD-bd_PCMH-like_sf"/>
</dbReference>
<dbReference type="SMART" id="SM00116">
    <property type="entry name" value="CBS"/>
    <property type="match status" value="2"/>
</dbReference>
<dbReference type="InterPro" id="IPR005170">
    <property type="entry name" value="Transptr-assoc_dom"/>
</dbReference>
<dbReference type="SMART" id="SM01091">
    <property type="entry name" value="CorC_HlyC"/>
    <property type="match status" value="1"/>
</dbReference>
<feature type="domain" description="CBS" evidence="10">
    <location>
        <begin position="215"/>
        <end position="274"/>
    </location>
</feature>
<evidence type="ECO:0000313" key="12">
    <source>
        <dbReference type="EMBL" id="PEH87686.1"/>
    </source>
</evidence>
<dbReference type="InterPro" id="IPR000644">
    <property type="entry name" value="CBS_dom"/>
</dbReference>
<comment type="subcellular location">
    <subcellularLocation>
        <location evidence="1">Membrane</location>
        <topology evidence="1">Multi-pass membrane protein</topology>
    </subcellularLocation>
</comment>
<keyword evidence="6 8" id="KW-0472">Membrane</keyword>
<evidence type="ECO:0000256" key="7">
    <source>
        <dbReference type="PROSITE-ProRule" id="PRU00703"/>
    </source>
</evidence>
<dbReference type="Pfam" id="PF00571">
    <property type="entry name" value="CBS"/>
    <property type="match status" value="2"/>
</dbReference>
<reference evidence="13" key="1">
    <citation type="submission" date="2017-09" db="EMBL/GenBank/DDBJ databases">
        <title>FDA dAtabase for Regulatory Grade micrObial Sequences (FDA-ARGOS): Supporting development and validation of Infectious Disease Dx tests.</title>
        <authorList>
            <person name="Minogue T."/>
            <person name="Wolcott M."/>
            <person name="Wasieloski L."/>
            <person name="Aguilar W."/>
            <person name="Moore D."/>
            <person name="Tallon L."/>
            <person name="Sadzewicz L."/>
            <person name="Ott S."/>
            <person name="Zhao X."/>
            <person name="Nagaraj S."/>
            <person name="Vavikolanu K."/>
            <person name="Aluvathingal J."/>
            <person name="Nadendla S."/>
            <person name="Sichtig H."/>
        </authorList>
    </citation>
    <scope>NUCLEOTIDE SEQUENCE [LARGE SCALE GENOMIC DNA]</scope>
    <source>
        <strain evidence="13">FDAARGOS_394</strain>
    </source>
</reference>
<dbReference type="PANTHER" id="PTHR22777:SF17">
    <property type="entry name" value="UPF0053 PROTEIN SLL0260"/>
    <property type="match status" value="1"/>
</dbReference>
<evidence type="ECO:0000256" key="9">
    <source>
        <dbReference type="SAM" id="Phobius"/>
    </source>
</evidence>
<feature type="transmembrane region" description="Helical" evidence="9">
    <location>
        <begin position="6"/>
        <end position="26"/>
    </location>
</feature>
<dbReference type="AlphaFoldDB" id="A0A2A7UR44"/>
<keyword evidence="2 8" id="KW-0812">Transmembrane</keyword>
<dbReference type="PROSITE" id="PS51371">
    <property type="entry name" value="CBS"/>
    <property type="match status" value="2"/>
</dbReference>
<feature type="domain" description="CNNM transmembrane" evidence="11">
    <location>
        <begin position="1"/>
        <end position="196"/>
    </location>
</feature>